<proteinExistence type="inferred from homology"/>
<keyword evidence="3" id="KW-0238">DNA-binding</keyword>
<evidence type="ECO:0000256" key="2">
    <source>
        <dbReference type="ARBA" id="ARBA00023015"/>
    </source>
</evidence>
<dbReference type="PANTHER" id="PTHR30126:SF39">
    <property type="entry name" value="HTH-TYPE TRANSCRIPTIONAL REGULATOR CYSL"/>
    <property type="match status" value="1"/>
</dbReference>
<evidence type="ECO:0000313" key="7">
    <source>
        <dbReference type="Proteomes" id="UP000825701"/>
    </source>
</evidence>
<keyword evidence="2" id="KW-0805">Transcription regulation</keyword>
<accession>A0A9E6RIR3</accession>
<dbReference type="Proteomes" id="UP000825701">
    <property type="component" value="Chromosome"/>
</dbReference>
<dbReference type="EMBL" id="CP081869">
    <property type="protein sequence ID" value="QZO01747.1"/>
    <property type="molecule type" value="Genomic_DNA"/>
</dbReference>
<dbReference type="InterPro" id="IPR036388">
    <property type="entry name" value="WH-like_DNA-bd_sf"/>
</dbReference>
<dbReference type="PROSITE" id="PS50931">
    <property type="entry name" value="HTH_LYSR"/>
    <property type="match status" value="1"/>
</dbReference>
<dbReference type="PANTHER" id="PTHR30126">
    <property type="entry name" value="HTH-TYPE TRANSCRIPTIONAL REGULATOR"/>
    <property type="match status" value="1"/>
</dbReference>
<sequence>MTLEQLRIFVAVAEREHVTKAAQDLNLTQSAVSAAVSTLEARYATKLFDRVGRSIVLTEAGRMFSARRAACSPAPRPQSRR</sequence>
<keyword evidence="7" id="KW-1185">Reference proteome</keyword>
<dbReference type="InterPro" id="IPR036390">
    <property type="entry name" value="WH_DNA-bd_sf"/>
</dbReference>
<evidence type="ECO:0000313" key="6">
    <source>
        <dbReference type="EMBL" id="QZO01747.1"/>
    </source>
</evidence>
<protein>
    <submittedName>
        <fullName evidence="6">LysR family transcriptional regulator</fullName>
    </submittedName>
</protein>
<dbReference type="Gene3D" id="1.10.10.10">
    <property type="entry name" value="Winged helix-like DNA-binding domain superfamily/Winged helix DNA-binding domain"/>
    <property type="match status" value="1"/>
</dbReference>
<dbReference type="KEGG" id="cmet:K6K41_10485"/>
<dbReference type="GO" id="GO:0000976">
    <property type="term" value="F:transcription cis-regulatory region binding"/>
    <property type="evidence" value="ECO:0007669"/>
    <property type="project" value="TreeGrafter"/>
</dbReference>
<evidence type="ECO:0000259" key="5">
    <source>
        <dbReference type="PROSITE" id="PS50931"/>
    </source>
</evidence>
<feature type="domain" description="HTH lysR-type" evidence="5">
    <location>
        <begin position="1"/>
        <end position="58"/>
    </location>
</feature>
<comment type="similarity">
    <text evidence="1">Belongs to the LysR transcriptional regulatory family.</text>
</comment>
<dbReference type="AlphaFoldDB" id="A0A9E6RIR3"/>
<organism evidence="6 7">
    <name type="scientific">Chenggangzhangella methanolivorans</name>
    <dbReference type="NCBI Taxonomy" id="1437009"/>
    <lineage>
        <taxon>Bacteria</taxon>
        <taxon>Pseudomonadati</taxon>
        <taxon>Pseudomonadota</taxon>
        <taxon>Alphaproteobacteria</taxon>
        <taxon>Hyphomicrobiales</taxon>
        <taxon>Methylopilaceae</taxon>
        <taxon>Chenggangzhangella</taxon>
    </lineage>
</organism>
<keyword evidence="4" id="KW-0804">Transcription</keyword>
<dbReference type="PRINTS" id="PR00039">
    <property type="entry name" value="HTHLYSR"/>
</dbReference>
<dbReference type="Pfam" id="PF00126">
    <property type="entry name" value="HTH_1"/>
    <property type="match status" value="1"/>
</dbReference>
<dbReference type="SUPFAM" id="SSF46785">
    <property type="entry name" value="Winged helix' DNA-binding domain"/>
    <property type="match status" value="1"/>
</dbReference>
<reference evidence="6" key="1">
    <citation type="submission" date="2021-08" db="EMBL/GenBank/DDBJ databases">
        <authorList>
            <person name="Zhang H."/>
            <person name="Xu M."/>
            <person name="Yu Z."/>
            <person name="Yang L."/>
            <person name="Cai Y."/>
        </authorList>
    </citation>
    <scope>NUCLEOTIDE SEQUENCE</scope>
    <source>
        <strain evidence="6">CHL1</strain>
    </source>
</reference>
<gene>
    <name evidence="6" type="ORF">K6K41_10485</name>
</gene>
<dbReference type="FunFam" id="1.10.10.10:FF:000001">
    <property type="entry name" value="LysR family transcriptional regulator"/>
    <property type="match status" value="1"/>
</dbReference>
<dbReference type="InterPro" id="IPR000847">
    <property type="entry name" value="LysR_HTH_N"/>
</dbReference>
<name>A0A9E6RIR3_9HYPH</name>
<evidence type="ECO:0000256" key="4">
    <source>
        <dbReference type="ARBA" id="ARBA00023163"/>
    </source>
</evidence>
<evidence type="ECO:0000256" key="3">
    <source>
        <dbReference type="ARBA" id="ARBA00023125"/>
    </source>
</evidence>
<evidence type="ECO:0000256" key="1">
    <source>
        <dbReference type="ARBA" id="ARBA00009437"/>
    </source>
</evidence>
<dbReference type="GO" id="GO:0003700">
    <property type="term" value="F:DNA-binding transcription factor activity"/>
    <property type="evidence" value="ECO:0007669"/>
    <property type="project" value="InterPro"/>
</dbReference>